<dbReference type="InterPro" id="IPR058795">
    <property type="entry name" value="LcnD_C"/>
</dbReference>
<dbReference type="Proteomes" id="UP000070096">
    <property type="component" value="Unassembled WGS sequence"/>
</dbReference>
<keyword evidence="5 7" id="KW-1133">Transmembrane helix</keyword>
<dbReference type="AlphaFoldDB" id="A0A139MYM7"/>
<feature type="domain" description="LcnD-like long helical bundle" evidence="8">
    <location>
        <begin position="98"/>
        <end position="306"/>
    </location>
</feature>
<comment type="caution">
    <text evidence="11">The sequence shown here is derived from an EMBL/GenBank/DDBJ whole genome shotgun (WGS) entry which is preliminary data.</text>
</comment>
<dbReference type="Pfam" id="PF25935">
    <property type="entry name" value="BSH_LcnD"/>
    <property type="match status" value="1"/>
</dbReference>
<dbReference type="InterPro" id="IPR058794">
    <property type="entry name" value="HB_LcnD"/>
</dbReference>
<dbReference type="InterPro" id="IPR058786">
    <property type="entry name" value="BSH_LcnD"/>
</dbReference>
<proteinExistence type="inferred from homology"/>
<evidence type="ECO:0000259" key="8">
    <source>
        <dbReference type="Pfam" id="PF25887"/>
    </source>
</evidence>
<feature type="transmembrane region" description="Helical" evidence="7">
    <location>
        <begin position="16"/>
        <end position="40"/>
    </location>
</feature>
<feature type="domain" description="LcnD-like C-terminal" evidence="10">
    <location>
        <begin position="350"/>
        <end position="438"/>
    </location>
</feature>
<accession>A0A139MYM7</accession>
<evidence type="ECO:0000256" key="2">
    <source>
        <dbReference type="ARBA" id="ARBA00009477"/>
    </source>
</evidence>
<dbReference type="Pfam" id="PF25887">
    <property type="entry name" value="HB_LcnD"/>
    <property type="match status" value="1"/>
</dbReference>
<dbReference type="Gene3D" id="2.40.30.170">
    <property type="match status" value="1"/>
</dbReference>
<comment type="subcellular location">
    <subcellularLocation>
        <location evidence="1">Cell membrane</location>
        <topology evidence="1">Single-pass membrane protein</topology>
    </subcellularLocation>
</comment>
<dbReference type="InterPro" id="IPR050739">
    <property type="entry name" value="MFP"/>
</dbReference>
<evidence type="ECO:0000256" key="6">
    <source>
        <dbReference type="ARBA" id="ARBA00023136"/>
    </source>
</evidence>
<evidence type="ECO:0000313" key="11">
    <source>
        <dbReference type="EMBL" id="KXT68850.1"/>
    </source>
</evidence>
<comment type="similarity">
    <text evidence="2">Belongs to the membrane fusion protein (MFP) (TC 8.A.1) family.</text>
</comment>
<sequence length="452" mass="49818">MNEQFLESAEFYQKRYHNFASCLIVPSLILLVFLVGFSMLAKKEITISSRASVEASRVLAQIQSTSNQPIIANHLAENKEVKKGELLIQYAVEGEGAQEQKFSSQLDLLKDQKGKLETLRSSLESGRNQFTEPDSYGYEQSFKDYQNQVASMTSSVNQQNATIASQNAAASQSQAELSGVISDVDSKLNDHRNLKNAIQSGVGIDASHPLYSLYQSYHDQLSLAEDRTTAQSQIVAQLDGQISQLEATAATYRVQYAGAGAQQAYASNLSSQLASLKAQHLVKVGQELTTLTQQILEAESNLKLQETVSKRGQILAEMDGLLHLNPEVQGSTLVAEGTALAQIYPKITSERKIKIVTYVSSKDVSTIKNGDKVRFITADDANKQMILTSQISSIDANATQTKQGNFFKVECEIAVSKDQAKKLRYGLEGKFVMVTGQKTYFSHYMEKFFNLG</sequence>
<evidence type="ECO:0000256" key="7">
    <source>
        <dbReference type="SAM" id="Phobius"/>
    </source>
</evidence>
<dbReference type="PANTHER" id="PTHR30386:SF26">
    <property type="entry name" value="TRANSPORT PROTEIN COMB"/>
    <property type="match status" value="1"/>
</dbReference>
<dbReference type="NCBIfam" id="TIGR01000">
    <property type="entry name" value="bacteriocin_acc"/>
    <property type="match status" value="1"/>
</dbReference>
<keyword evidence="3" id="KW-0813">Transport</keyword>
<dbReference type="Pfam" id="PF25940">
    <property type="entry name" value="LcnD_C"/>
    <property type="match status" value="1"/>
</dbReference>
<dbReference type="GO" id="GO:0005886">
    <property type="term" value="C:plasma membrane"/>
    <property type="evidence" value="ECO:0007669"/>
    <property type="project" value="UniProtKB-SubCell"/>
</dbReference>
<dbReference type="EMBL" id="LQRC01000257">
    <property type="protein sequence ID" value="KXT68850.1"/>
    <property type="molecule type" value="Genomic_DNA"/>
</dbReference>
<evidence type="ECO:0000256" key="1">
    <source>
        <dbReference type="ARBA" id="ARBA00004162"/>
    </source>
</evidence>
<evidence type="ECO:0000313" key="12">
    <source>
        <dbReference type="Proteomes" id="UP000070096"/>
    </source>
</evidence>
<protein>
    <submittedName>
        <fullName evidence="11">Competence-stimulating peptide ABC transporter permease protein ComB</fullName>
    </submittedName>
</protein>
<organism evidence="11 12">
    <name type="scientific">Streptococcus gordonii</name>
    <dbReference type="NCBI Taxonomy" id="1302"/>
    <lineage>
        <taxon>Bacteria</taxon>
        <taxon>Bacillati</taxon>
        <taxon>Bacillota</taxon>
        <taxon>Bacilli</taxon>
        <taxon>Lactobacillales</taxon>
        <taxon>Streptococcaceae</taxon>
        <taxon>Streptococcus</taxon>
    </lineage>
</organism>
<gene>
    <name evidence="11" type="ORF">SGODD07_01995</name>
</gene>
<evidence type="ECO:0000259" key="9">
    <source>
        <dbReference type="Pfam" id="PF25935"/>
    </source>
</evidence>
<evidence type="ECO:0000256" key="3">
    <source>
        <dbReference type="ARBA" id="ARBA00022448"/>
    </source>
</evidence>
<evidence type="ECO:0000259" key="10">
    <source>
        <dbReference type="Pfam" id="PF25940"/>
    </source>
</evidence>
<dbReference type="PANTHER" id="PTHR30386">
    <property type="entry name" value="MEMBRANE FUSION SUBUNIT OF EMRAB-TOLC MULTIDRUG EFFLUX PUMP"/>
    <property type="match status" value="1"/>
</dbReference>
<keyword evidence="4 7" id="KW-0812">Transmembrane</keyword>
<keyword evidence="6 7" id="KW-0472">Membrane</keyword>
<dbReference type="PATRIC" id="fig|1302.21.peg.2204"/>
<reference evidence="11 12" key="1">
    <citation type="submission" date="2016-01" db="EMBL/GenBank/DDBJ databases">
        <title>Highly variable Streptococcus oralis are common among viridans streptococci isolated from primates.</title>
        <authorList>
            <person name="Denapaite D."/>
            <person name="Rieger M."/>
            <person name="Koendgen S."/>
            <person name="Brueckner R."/>
            <person name="Ochigava I."/>
            <person name="Kappeler P."/>
            <person name="Maetz-Rensing K."/>
            <person name="Leendertz F."/>
            <person name="Hakenbeck R."/>
        </authorList>
    </citation>
    <scope>NUCLEOTIDE SEQUENCE [LARGE SCALE GENOMIC DNA]</scope>
    <source>
        <strain evidence="11 12">DD07</strain>
    </source>
</reference>
<evidence type="ECO:0000256" key="4">
    <source>
        <dbReference type="ARBA" id="ARBA00022692"/>
    </source>
</evidence>
<dbReference type="InterPro" id="IPR005696">
    <property type="entry name" value="MesE/LcnD"/>
</dbReference>
<evidence type="ECO:0000256" key="5">
    <source>
        <dbReference type="ARBA" id="ARBA00022989"/>
    </source>
</evidence>
<feature type="domain" description="LcnD-like barrel-sandwich hybrid" evidence="9">
    <location>
        <begin position="58"/>
        <end position="345"/>
    </location>
</feature>
<name>A0A139MYM7_STRGN</name>